<evidence type="ECO:0000256" key="2">
    <source>
        <dbReference type="ARBA" id="ARBA00022490"/>
    </source>
</evidence>
<organism evidence="10 11">
    <name type="scientific">Desulfomicrobium orale DSM 12838</name>
    <dbReference type="NCBI Taxonomy" id="888061"/>
    <lineage>
        <taxon>Bacteria</taxon>
        <taxon>Pseudomonadati</taxon>
        <taxon>Thermodesulfobacteriota</taxon>
        <taxon>Desulfovibrionia</taxon>
        <taxon>Desulfovibrionales</taxon>
        <taxon>Desulfomicrobiaceae</taxon>
        <taxon>Desulfomicrobium</taxon>
    </lineage>
</organism>
<dbReference type="InterPro" id="IPR029072">
    <property type="entry name" value="YebC-like"/>
</dbReference>
<evidence type="ECO:0000256" key="4">
    <source>
        <dbReference type="ARBA" id="ARBA00023125"/>
    </source>
</evidence>
<dbReference type="FunFam" id="1.10.10.200:FF:000002">
    <property type="entry name" value="Probable transcriptional regulatory protein CLM62_37755"/>
    <property type="match status" value="1"/>
</dbReference>
<comment type="similarity">
    <text evidence="1 6">Belongs to the TACO1 family.</text>
</comment>
<dbReference type="GO" id="GO:0003677">
    <property type="term" value="F:DNA binding"/>
    <property type="evidence" value="ECO:0007669"/>
    <property type="project" value="UniProtKB-UniRule"/>
</dbReference>
<dbReference type="InterPro" id="IPR049083">
    <property type="entry name" value="TACO1_YebC_N"/>
</dbReference>
<sequence length="247" mass="26889">MAGHSKWKNIQHRKGRQDAKRGKMFTKVTKEIILAAKGGGDPAMNARLRAAIDAAKAVNLPKDKIDTAIKKGTGELASEALEEIIYEGYAPGGVALLIEAVTDNKNRTVAEVRHILSKNGGSMGAAGCVAWMFDRKGVFAFDKELYTEDQLLEVGLEAGVEDVLDDDDSWQVQCSVEDFHAARAAFEAAGIEPLSADLSRIPQNLVAVDVETGRKALRLYDALDDNDDVQNVYTNFELPPELVAEME</sequence>
<dbReference type="InterPro" id="IPR002876">
    <property type="entry name" value="Transcrip_reg_TACO1-like"/>
</dbReference>
<feature type="domain" description="TACO1/YebC-like second and third" evidence="8">
    <location>
        <begin position="81"/>
        <end position="236"/>
    </location>
</feature>
<dbReference type="HAMAP" id="MF_00693">
    <property type="entry name" value="Transcrip_reg_TACO1"/>
    <property type="match status" value="1"/>
</dbReference>
<dbReference type="InterPro" id="IPR048300">
    <property type="entry name" value="TACO1_YebC-like_2nd/3rd_dom"/>
</dbReference>
<dbReference type="Gene3D" id="3.30.70.980">
    <property type="match status" value="2"/>
</dbReference>
<proteinExistence type="inferred from homology"/>
<feature type="compositionally biased region" description="Basic residues" evidence="7">
    <location>
        <begin position="1"/>
        <end position="15"/>
    </location>
</feature>
<dbReference type="RefSeq" id="WP_066607600.1">
    <property type="nucleotide sequence ID" value="NZ_CP014230.1"/>
</dbReference>
<dbReference type="OrthoDB" id="9781053at2"/>
<comment type="subcellular location">
    <subcellularLocation>
        <location evidence="6">Cytoplasm</location>
    </subcellularLocation>
</comment>
<keyword evidence="2 6" id="KW-0963">Cytoplasm</keyword>
<dbReference type="Gene3D" id="1.10.10.200">
    <property type="match status" value="1"/>
</dbReference>
<dbReference type="NCBIfam" id="NF009044">
    <property type="entry name" value="PRK12378.1"/>
    <property type="match status" value="1"/>
</dbReference>
<evidence type="ECO:0000313" key="11">
    <source>
        <dbReference type="Proteomes" id="UP000063964"/>
    </source>
</evidence>
<dbReference type="KEGG" id="doa:AXF15_11440"/>
<dbReference type="EMBL" id="CP014230">
    <property type="protein sequence ID" value="AMD93652.1"/>
    <property type="molecule type" value="Genomic_DNA"/>
</dbReference>
<dbReference type="Pfam" id="PF01709">
    <property type="entry name" value="Transcrip_reg"/>
    <property type="match status" value="1"/>
</dbReference>
<evidence type="ECO:0000313" key="10">
    <source>
        <dbReference type="EMBL" id="AMD93652.1"/>
    </source>
</evidence>
<keyword evidence="5 6" id="KW-0804">Transcription</keyword>
<dbReference type="SUPFAM" id="SSF75625">
    <property type="entry name" value="YebC-like"/>
    <property type="match status" value="1"/>
</dbReference>
<accession>A0A0X8JRR2</accession>
<dbReference type="InterPro" id="IPR026564">
    <property type="entry name" value="Transcrip_reg_TACO1-like_dom3"/>
</dbReference>
<evidence type="ECO:0000259" key="8">
    <source>
        <dbReference type="Pfam" id="PF01709"/>
    </source>
</evidence>
<keyword evidence="11" id="KW-1185">Reference proteome</keyword>
<evidence type="ECO:0000256" key="1">
    <source>
        <dbReference type="ARBA" id="ARBA00008724"/>
    </source>
</evidence>
<dbReference type="NCBIfam" id="TIGR01033">
    <property type="entry name" value="YebC/PmpR family DNA-binding transcriptional regulator"/>
    <property type="match status" value="1"/>
</dbReference>
<reference evidence="11" key="1">
    <citation type="submission" date="2016-02" db="EMBL/GenBank/DDBJ databases">
        <authorList>
            <person name="Holder M.E."/>
            <person name="Ajami N.J."/>
            <person name="Petrosino J.F."/>
        </authorList>
    </citation>
    <scope>NUCLEOTIDE SEQUENCE [LARGE SCALE GENOMIC DNA]</scope>
    <source>
        <strain evidence="11">DSM 12838</strain>
    </source>
</reference>
<dbReference type="AlphaFoldDB" id="A0A0X8JRR2"/>
<dbReference type="NCBIfam" id="NF001030">
    <property type="entry name" value="PRK00110.1"/>
    <property type="match status" value="1"/>
</dbReference>
<dbReference type="STRING" id="888061.AXF15_11440"/>
<gene>
    <name evidence="10" type="ORF">AXF15_11440</name>
</gene>
<evidence type="ECO:0000256" key="6">
    <source>
        <dbReference type="HAMAP-Rule" id="MF_00693"/>
    </source>
</evidence>
<keyword evidence="3 6" id="KW-0805">Transcription regulation</keyword>
<dbReference type="PANTHER" id="PTHR12532:SF6">
    <property type="entry name" value="TRANSCRIPTIONAL REGULATORY PROTEIN YEBC-RELATED"/>
    <property type="match status" value="1"/>
</dbReference>
<evidence type="ECO:0000259" key="9">
    <source>
        <dbReference type="Pfam" id="PF20772"/>
    </source>
</evidence>
<keyword evidence="4 6" id="KW-0238">DNA-binding</keyword>
<feature type="domain" description="TACO1/YebC-like N-terminal" evidence="9">
    <location>
        <begin position="5"/>
        <end position="75"/>
    </location>
</feature>
<dbReference type="Pfam" id="PF20772">
    <property type="entry name" value="TACO1_YebC_N"/>
    <property type="match status" value="1"/>
</dbReference>
<feature type="region of interest" description="Disordered" evidence="7">
    <location>
        <begin position="1"/>
        <end position="21"/>
    </location>
</feature>
<dbReference type="InterPro" id="IPR017856">
    <property type="entry name" value="Integrase-like_N"/>
</dbReference>
<evidence type="ECO:0000256" key="3">
    <source>
        <dbReference type="ARBA" id="ARBA00023015"/>
    </source>
</evidence>
<dbReference type="Proteomes" id="UP000063964">
    <property type="component" value="Chromosome"/>
</dbReference>
<evidence type="ECO:0000256" key="5">
    <source>
        <dbReference type="ARBA" id="ARBA00023163"/>
    </source>
</evidence>
<dbReference type="PANTHER" id="PTHR12532">
    <property type="entry name" value="TRANSLATIONAL ACTIVATOR OF CYTOCHROME C OXIDASE 1"/>
    <property type="match status" value="1"/>
</dbReference>
<protein>
    <recommendedName>
        <fullName evidence="6">Probable transcriptional regulatory protein AXF15_11440</fullName>
    </recommendedName>
</protein>
<name>A0A0X8JRR2_9BACT</name>
<dbReference type="GO" id="GO:0005829">
    <property type="term" value="C:cytosol"/>
    <property type="evidence" value="ECO:0007669"/>
    <property type="project" value="TreeGrafter"/>
</dbReference>
<evidence type="ECO:0000256" key="7">
    <source>
        <dbReference type="SAM" id="MobiDB-lite"/>
    </source>
</evidence>
<dbReference type="GO" id="GO:0006355">
    <property type="term" value="P:regulation of DNA-templated transcription"/>
    <property type="evidence" value="ECO:0007669"/>
    <property type="project" value="UniProtKB-UniRule"/>
</dbReference>